<dbReference type="InterPro" id="IPR032710">
    <property type="entry name" value="NTF2-like_dom_sf"/>
</dbReference>
<organism evidence="4">
    <name type="scientific">Chromulina nebulosa</name>
    <dbReference type="NCBI Taxonomy" id="96789"/>
    <lineage>
        <taxon>Eukaryota</taxon>
        <taxon>Sar</taxon>
        <taxon>Stramenopiles</taxon>
        <taxon>Ochrophyta</taxon>
        <taxon>Chrysophyceae</taxon>
        <taxon>Chromulinales</taxon>
        <taxon>Chromulinaceae</taxon>
        <taxon>Chromulina</taxon>
    </lineage>
</organism>
<evidence type="ECO:0000256" key="1">
    <source>
        <dbReference type="ARBA" id="ARBA00022490"/>
    </source>
</evidence>
<protein>
    <recommendedName>
        <fullName evidence="2">Nuclear transport factor 2</fullName>
        <shortName evidence="2">NTF-2</shortName>
    </recommendedName>
</protein>
<evidence type="ECO:0000256" key="2">
    <source>
        <dbReference type="RuleBase" id="RU369002"/>
    </source>
</evidence>
<evidence type="ECO:0000313" key="4">
    <source>
        <dbReference type="EMBL" id="CAD8719725.1"/>
    </source>
</evidence>
<dbReference type="GO" id="GO:0006606">
    <property type="term" value="P:protein import into nucleus"/>
    <property type="evidence" value="ECO:0007669"/>
    <property type="project" value="UniProtKB-ARBA"/>
</dbReference>
<dbReference type="PANTHER" id="PTHR12612">
    <property type="entry name" value="NUCLEAR TRANSPORT FACTOR 2"/>
    <property type="match status" value="1"/>
</dbReference>
<comment type="function">
    <text evidence="2">Has a role in nuclear-cytoplasmic transport of proteins and mRNAs.</text>
</comment>
<proteinExistence type="predicted"/>
<comment type="subcellular location">
    <subcellularLocation>
        <location evidence="2">Cytoplasm</location>
    </subcellularLocation>
    <subcellularLocation>
        <location evidence="2">Nucleus</location>
    </subcellularLocation>
</comment>
<name>A0A7S0T157_9STRA</name>
<dbReference type="SUPFAM" id="SSF54427">
    <property type="entry name" value="NTF2-like"/>
    <property type="match status" value="1"/>
</dbReference>
<feature type="domain" description="NTF2" evidence="3">
    <location>
        <begin position="6"/>
        <end position="119"/>
    </location>
</feature>
<dbReference type="PROSITE" id="PS50177">
    <property type="entry name" value="NTF2_DOMAIN"/>
    <property type="match status" value="1"/>
</dbReference>
<dbReference type="InterPro" id="IPR045875">
    <property type="entry name" value="NTF2"/>
</dbReference>
<keyword evidence="1 2" id="KW-0963">Cytoplasm</keyword>
<sequence>MSIEEIAAAFVSHYYGTFDVNPQGLASLYQPQSVATWEGEKRQGPENIINKFISFGKVTHNIPLLTKDVQLGATDNTLILFVSGQLKIESNPPLNFSQVFQLVASGPGQYYVHNEIFRLSLA</sequence>
<keyword evidence="2" id="KW-0653">Protein transport</keyword>
<dbReference type="GO" id="GO:0051028">
    <property type="term" value="P:mRNA transport"/>
    <property type="evidence" value="ECO:0007669"/>
    <property type="project" value="UniProtKB-UniRule"/>
</dbReference>
<evidence type="ECO:0000259" key="3">
    <source>
        <dbReference type="PROSITE" id="PS50177"/>
    </source>
</evidence>
<keyword evidence="2" id="KW-0539">Nucleus</keyword>
<gene>
    <name evidence="4" type="ORF">CNEB1095_LOCUS3463</name>
</gene>
<dbReference type="EMBL" id="HBFD01005255">
    <property type="protein sequence ID" value="CAD8719725.1"/>
    <property type="molecule type" value="Transcribed_RNA"/>
</dbReference>
<dbReference type="InterPro" id="IPR002075">
    <property type="entry name" value="NTF2_dom"/>
</dbReference>
<dbReference type="FunFam" id="3.10.450.50:FF:000005">
    <property type="entry name" value="Nuclear transport factor 2"/>
    <property type="match status" value="1"/>
</dbReference>
<dbReference type="CDD" id="cd00780">
    <property type="entry name" value="NTF2"/>
    <property type="match status" value="1"/>
</dbReference>
<keyword evidence="2" id="KW-0813">Transport</keyword>
<dbReference type="InterPro" id="IPR018222">
    <property type="entry name" value="Nuclear_transport_factor_2_euk"/>
</dbReference>
<accession>A0A7S0T157</accession>
<dbReference type="GO" id="GO:0005635">
    <property type="term" value="C:nuclear envelope"/>
    <property type="evidence" value="ECO:0007669"/>
    <property type="project" value="UniProtKB-ARBA"/>
</dbReference>
<dbReference type="GO" id="GO:0005737">
    <property type="term" value="C:cytoplasm"/>
    <property type="evidence" value="ECO:0007669"/>
    <property type="project" value="UniProtKB-SubCell"/>
</dbReference>
<dbReference type="Pfam" id="PF02136">
    <property type="entry name" value="NTF2"/>
    <property type="match status" value="1"/>
</dbReference>
<dbReference type="Gene3D" id="3.10.450.50">
    <property type="match status" value="1"/>
</dbReference>
<reference evidence="4" key="1">
    <citation type="submission" date="2021-01" db="EMBL/GenBank/DDBJ databases">
        <authorList>
            <person name="Corre E."/>
            <person name="Pelletier E."/>
            <person name="Niang G."/>
            <person name="Scheremetjew M."/>
            <person name="Finn R."/>
            <person name="Kale V."/>
            <person name="Holt S."/>
            <person name="Cochrane G."/>
            <person name="Meng A."/>
            <person name="Brown T."/>
            <person name="Cohen L."/>
        </authorList>
    </citation>
    <scope>NUCLEOTIDE SEQUENCE</scope>
    <source>
        <strain evidence="4">UTEXLB2642</strain>
    </source>
</reference>
<dbReference type="AlphaFoldDB" id="A0A7S0T157"/>